<comment type="caution">
    <text evidence="7">The sequence shown here is derived from an EMBL/GenBank/DDBJ whole genome shotgun (WGS) entry which is preliminary data.</text>
</comment>
<comment type="pathway">
    <text evidence="4">Cofactor biosynthesis; (R)-pantothenate biosynthesis; (R)-pantoate from 3-methyl-2-oxobutanoate: step 2/2.</text>
</comment>
<dbReference type="UniPathway" id="UPA00028">
    <property type="reaction ID" value="UER00004"/>
</dbReference>
<dbReference type="SUPFAM" id="SSF48179">
    <property type="entry name" value="6-phosphogluconate dehydrogenase C-terminal domain-like"/>
    <property type="match status" value="1"/>
</dbReference>
<comment type="catalytic activity">
    <reaction evidence="4">
        <text>(R)-pantoate + NADP(+) = 2-dehydropantoate + NADPH + H(+)</text>
        <dbReference type="Rhea" id="RHEA:16233"/>
        <dbReference type="ChEBI" id="CHEBI:11561"/>
        <dbReference type="ChEBI" id="CHEBI:15378"/>
        <dbReference type="ChEBI" id="CHEBI:15980"/>
        <dbReference type="ChEBI" id="CHEBI:57783"/>
        <dbReference type="ChEBI" id="CHEBI:58349"/>
        <dbReference type="EC" id="1.1.1.169"/>
    </reaction>
</comment>
<organism evidence="7 8">
    <name type="scientific">SAR324 cluster bacterium</name>
    <dbReference type="NCBI Taxonomy" id="2024889"/>
    <lineage>
        <taxon>Bacteria</taxon>
        <taxon>Deltaproteobacteria</taxon>
        <taxon>SAR324 cluster</taxon>
    </lineage>
</organism>
<dbReference type="InterPro" id="IPR051402">
    <property type="entry name" value="KPR-Related"/>
</dbReference>
<evidence type="ECO:0000256" key="2">
    <source>
        <dbReference type="ARBA" id="ARBA00022857"/>
    </source>
</evidence>
<dbReference type="Pfam" id="PF08546">
    <property type="entry name" value="ApbA_C"/>
    <property type="match status" value="1"/>
</dbReference>
<dbReference type="Proteomes" id="UP000226525">
    <property type="component" value="Unassembled WGS sequence"/>
</dbReference>
<keyword evidence="2 4" id="KW-0521">NADP</keyword>
<dbReference type="AlphaFoldDB" id="A0A2D6YN99"/>
<reference evidence="8" key="1">
    <citation type="submission" date="2017-09" db="EMBL/GenBank/DDBJ databases">
        <title>The Reconstruction of 2,631 Draft Metagenome-Assembled Genomes from the Global Oceans.</title>
        <authorList>
            <person name="Tully B.J."/>
            <person name="Graham E.D."/>
            <person name="Heidelberg J.F."/>
        </authorList>
    </citation>
    <scope>NUCLEOTIDE SEQUENCE [LARGE SCALE GENOMIC DNA]</scope>
</reference>
<dbReference type="SUPFAM" id="SSF51735">
    <property type="entry name" value="NAD(P)-binding Rossmann-fold domains"/>
    <property type="match status" value="1"/>
</dbReference>
<protein>
    <recommendedName>
        <fullName evidence="4">2-dehydropantoate 2-reductase</fullName>
        <ecNumber evidence="4">1.1.1.169</ecNumber>
    </recommendedName>
    <alternativeName>
        <fullName evidence="4">Ketopantoate reductase</fullName>
    </alternativeName>
</protein>
<dbReference type="InterPro" id="IPR003710">
    <property type="entry name" value="ApbA"/>
</dbReference>
<accession>A0A2D6YN99</accession>
<dbReference type="InterPro" id="IPR036291">
    <property type="entry name" value="NAD(P)-bd_dom_sf"/>
</dbReference>
<keyword evidence="4" id="KW-0566">Pantothenate biosynthesis</keyword>
<dbReference type="EMBL" id="NZEX01000177">
    <property type="protein sequence ID" value="MAH64639.1"/>
    <property type="molecule type" value="Genomic_DNA"/>
</dbReference>
<dbReference type="GO" id="GO:0015940">
    <property type="term" value="P:pantothenate biosynthetic process"/>
    <property type="evidence" value="ECO:0007669"/>
    <property type="project" value="UniProtKB-UniPathway"/>
</dbReference>
<dbReference type="PANTHER" id="PTHR21708:SF26">
    <property type="entry name" value="2-DEHYDROPANTOATE 2-REDUCTASE"/>
    <property type="match status" value="1"/>
</dbReference>
<dbReference type="GO" id="GO:0008677">
    <property type="term" value="F:2-dehydropantoate 2-reductase activity"/>
    <property type="evidence" value="ECO:0007669"/>
    <property type="project" value="UniProtKB-EC"/>
</dbReference>
<evidence type="ECO:0000313" key="7">
    <source>
        <dbReference type="EMBL" id="MAH64639.1"/>
    </source>
</evidence>
<comment type="function">
    <text evidence="4">Catalyzes the NADPH-dependent reduction of ketopantoate into pantoic acid.</text>
</comment>
<keyword evidence="3 4" id="KW-0560">Oxidoreductase</keyword>
<dbReference type="InterPro" id="IPR013328">
    <property type="entry name" value="6PGD_dom2"/>
</dbReference>
<dbReference type="Gene3D" id="1.10.1040.10">
    <property type="entry name" value="N-(1-d-carboxylethyl)-l-norvaline Dehydrogenase, domain 2"/>
    <property type="match status" value="1"/>
</dbReference>
<proteinExistence type="inferred from homology"/>
<sequence>MKLSYSVLGAGAMGSVFGARLALKGHSVELLNRTPDHSKAIKEQGGLICHLDQQKHLIPLQADLVARAKAVDVVFIFTKTHQIKEALANLPSNLRSAHFITLQNGLGNGEQVAAYVGIDQTVEGVSIMPAEFIKPGEVGSAGSSETWMFAANGAQNEIVNQVGEDLNQAGLKTHITGNVRTFIWQKACFNMAMNALCGLVEGSPGLLQQFPDGRQLAHEIAEEAITIAHFEGASVNPEKVHDLIDYACADHTHHRPSMLQDLQAQRLTEIESLNGYLVTAARKHGKEVPLTHLMARLIRLRERAPEFWAKEPTYH</sequence>
<dbReference type="InterPro" id="IPR008927">
    <property type="entry name" value="6-PGluconate_DH-like_C_sf"/>
</dbReference>
<dbReference type="InterPro" id="IPR013332">
    <property type="entry name" value="KPR_N"/>
</dbReference>
<dbReference type="Pfam" id="PF02558">
    <property type="entry name" value="ApbA"/>
    <property type="match status" value="1"/>
</dbReference>
<evidence type="ECO:0000313" key="8">
    <source>
        <dbReference type="Proteomes" id="UP000226525"/>
    </source>
</evidence>
<evidence type="ECO:0000256" key="1">
    <source>
        <dbReference type="ARBA" id="ARBA00007870"/>
    </source>
</evidence>
<dbReference type="NCBIfam" id="TIGR00745">
    <property type="entry name" value="apbA_panE"/>
    <property type="match status" value="1"/>
</dbReference>
<dbReference type="EC" id="1.1.1.169" evidence="4"/>
<evidence type="ECO:0000256" key="4">
    <source>
        <dbReference type="RuleBase" id="RU362068"/>
    </source>
</evidence>
<feature type="domain" description="Ketopantoate reductase C-terminal" evidence="6">
    <location>
        <begin position="178"/>
        <end position="301"/>
    </location>
</feature>
<dbReference type="FunFam" id="1.10.1040.10:FF:000017">
    <property type="entry name" value="2-dehydropantoate 2-reductase"/>
    <property type="match status" value="1"/>
</dbReference>
<feature type="domain" description="Ketopantoate reductase N-terminal" evidence="5">
    <location>
        <begin position="6"/>
        <end position="148"/>
    </location>
</feature>
<gene>
    <name evidence="7" type="ORF">CMN54_14595</name>
</gene>
<comment type="similarity">
    <text evidence="1 4">Belongs to the ketopantoate reductase family.</text>
</comment>
<name>A0A2D6YN99_9DELT</name>
<dbReference type="Gene3D" id="3.40.50.720">
    <property type="entry name" value="NAD(P)-binding Rossmann-like Domain"/>
    <property type="match status" value="1"/>
</dbReference>
<dbReference type="PANTHER" id="PTHR21708">
    <property type="entry name" value="PROBABLE 2-DEHYDROPANTOATE 2-REDUCTASE"/>
    <property type="match status" value="1"/>
</dbReference>
<dbReference type="GO" id="GO:0005737">
    <property type="term" value="C:cytoplasm"/>
    <property type="evidence" value="ECO:0007669"/>
    <property type="project" value="TreeGrafter"/>
</dbReference>
<evidence type="ECO:0000256" key="3">
    <source>
        <dbReference type="ARBA" id="ARBA00023002"/>
    </source>
</evidence>
<dbReference type="InterPro" id="IPR013752">
    <property type="entry name" value="KPA_reductase"/>
</dbReference>
<evidence type="ECO:0000259" key="5">
    <source>
        <dbReference type="Pfam" id="PF02558"/>
    </source>
</evidence>
<evidence type="ECO:0000259" key="6">
    <source>
        <dbReference type="Pfam" id="PF08546"/>
    </source>
</evidence>